<feature type="repeat" description="NHL" evidence="2">
    <location>
        <begin position="154"/>
        <end position="197"/>
    </location>
</feature>
<feature type="signal peptide" evidence="3">
    <location>
        <begin position="1"/>
        <end position="23"/>
    </location>
</feature>
<dbReference type="InterPro" id="IPR011042">
    <property type="entry name" value="6-blade_b-propeller_TolB-like"/>
</dbReference>
<dbReference type="SUPFAM" id="SSF63825">
    <property type="entry name" value="YWTD domain"/>
    <property type="match status" value="1"/>
</dbReference>
<accession>A0ABY5PHX8</accession>
<dbReference type="PROSITE" id="PS51125">
    <property type="entry name" value="NHL"/>
    <property type="match status" value="1"/>
</dbReference>
<feature type="chain" id="PRO_5045975489" description="NHL repeat-containing protein" evidence="3">
    <location>
        <begin position="24"/>
        <end position="560"/>
    </location>
</feature>
<dbReference type="Proteomes" id="UP001058860">
    <property type="component" value="Chromosome"/>
</dbReference>
<sequence>MRRLTLTPLVVLAALAAAPAAHAADGTIFNIAGSVQGAGGDGGPPGLALLNTPRDADAAPPQIGGGVLIADTANNRIRRVTADGSLILRVAGDGTDVPGLSGDGGPADAAQVNAPQGVTPLADGSYVIADTGNHRLRRVTPDGIIRTLAGTTRGFSGDGGPATAAQLDSPRDVAQLADGSLLVADTGNHRIRRIAPDGTITTFAGTGTAGAAGDGGAATGAQLSFPRDVAPLADGGIAIADTGNDRIRRVAPDGTIATIAGGTKGEGGDGGPAVNAQLDAPSGVTPLTNGALLIADTGNDRIRRITPLGTIFTVAGTQPGLSGDGGPASASRLTDPGDVVRTSTGGMLIADTANSRVRGATDVGQIPAPVTDRSLGLAPTSGTPVVLPRNGSAAIVVREPDLVTDGSAFDTERGGLAISVAQADQIRTTTLTQGLVTIDQDAGRNPITKVKLVAPLPGCTTTRARISGRALRAFAAAKASQRKRKGRRERRVVARGDGRFRTDGKYGSATVRGTEWQTVDTCKATSVRVFSGVVSVFDRVRGKRRDVRAGQRVVIRARRR</sequence>
<evidence type="ECO:0000313" key="5">
    <source>
        <dbReference type="Proteomes" id="UP001058860"/>
    </source>
</evidence>
<name>A0ABY5PHX8_9ACTN</name>
<keyword evidence="1" id="KW-0677">Repeat</keyword>
<dbReference type="PANTHER" id="PTHR46388">
    <property type="entry name" value="NHL REPEAT-CONTAINING PROTEIN 2"/>
    <property type="match status" value="1"/>
</dbReference>
<proteinExistence type="predicted"/>
<reference evidence="5" key="1">
    <citation type="submission" date="2021-11" db="EMBL/GenBank/DDBJ databases">
        <title>Cultivation dependent microbiological survey of springs from the worlds oldest radium mine currently devoted to the extraction of radon-saturated water.</title>
        <authorList>
            <person name="Kapinusova G."/>
            <person name="Smrhova T."/>
            <person name="Strejcek M."/>
            <person name="Suman J."/>
            <person name="Jani K."/>
            <person name="Pajer P."/>
            <person name="Uhlik O."/>
        </authorList>
    </citation>
    <scope>NUCLEOTIDE SEQUENCE [LARGE SCALE GENOMIC DNA]</scope>
    <source>
        <strain evidence="5">J379</strain>
    </source>
</reference>
<dbReference type="EMBL" id="CP088295">
    <property type="protein sequence ID" value="UUY04289.1"/>
    <property type="molecule type" value="Genomic_DNA"/>
</dbReference>
<evidence type="ECO:0000313" key="4">
    <source>
        <dbReference type="EMBL" id="UUY04289.1"/>
    </source>
</evidence>
<dbReference type="RefSeq" id="WP_353864776.1">
    <property type="nucleotide sequence ID" value="NZ_CP088295.1"/>
</dbReference>
<keyword evidence="3" id="KW-0732">Signal</keyword>
<evidence type="ECO:0008006" key="6">
    <source>
        <dbReference type="Google" id="ProtNLM"/>
    </source>
</evidence>
<keyword evidence="5" id="KW-1185">Reference proteome</keyword>
<dbReference type="PANTHER" id="PTHR46388:SF2">
    <property type="entry name" value="NHL REPEAT-CONTAINING PROTEIN 2"/>
    <property type="match status" value="1"/>
</dbReference>
<gene>
    <name evidence="4" type="ORF">LRS13_01795</name>
</gene>
<evidence type="ECO:0000256" key="3">
    <source>
        <dbReference type="SAM" id="SignalP"/>
    </source>
</evidence>
<organism evidence="4 5">
    <name type="scientific">Svornostia abyssi</name>
    <dbReference type="NCBI Taxonomy" id="2898438"/>
    <lineage>
        <taxon>Bacteria</taxon>
        <taxon>Bacillati</taxon>
        <taxon>Actinomycetota</taxon>
        <taxon>Thermoleophilia</taxon>
        <taxon>Solirubrobacterales</taxon>
        <taxon>Baekduiaceae</taxon>
        <taxon>Svornostia</taxon>
    </lineage>
</organism>
<dbReference type="Gene3D" id="2.120.10.30">
    <property type="entry name" value="TolB, C-terminal domain"/>
    <property type="match status" value="3"/>
</dbReference>
<evidence type="ECO:0000256" key="2">
    <source>
        <dbReference type="PROSITE-ProRule" id="PRU00504"/>
    </source>
</evidence>
<dbReference type="InterPro" id="IPR001258">
    <property type="entry name" value="NHL_repeat"/>
</dbReference>
<evidence type="ECO:0000256" key="1">
    <source>
        <dbReference type="ARBA" id="ARBA00022737"/>
    </source>
</evidence>
<protein>
    <recommendedName>
        <fullName evidence="6">NHL repeat-containing protein</fullName>
    </recommendedName>
</protein>
<dbReference type="Pfam" id="PF01436">
    <property type="entry name" value="NHL"/>
    <property type="match status" value="1"/>
</dbReference>